<organism evidence="2 3">
    <name type="scientific">Bifidobacterium myosotis</name>
    <dbReference type="NCBI Taxonomy" id="1630166"/>
    <lineage>
        <taxon>Bacteria</taxon>
        <taxon>Bacillati</taxon>
        <taxon>Actinomycetota</taxon>
        <taxon>Actinomycetes</taxon>
        <taxon>Bifidobacteriales</taxon>
        <taxon>Bifidobacteriaceae</taxon>
        <taxon>Bifidobacterium</taxon>
    </lineage>
</organism>
<protein>
    <recommendedName>
        <fullName evidence="4">O-antigen ligase domain-containing protein</fullName>
    </recommendedName>
</protein>
<feature type="transmembrane region" description="Helical" evidence="1">
    <location>
        <begin position="144"/>
        <end position="167"/>
    </location>
</feature>
<feature type="transmembrane region" description="Helical" evidence="1">
    <location>
        <begin position="412"/>
        <end position="434"/>
    </location>
</feature>
<feature type="transmembrane region" description="Helical" evidence="1">
    <location>
        <begin position="92"/>
        <end position="109"/>
    </location>
</feature>
<name>A0A5M9ZGP7_9BIFI</name>
<dbReference type="Proteomes" id="UP000410049">
    <property type="component" value="Unassembled WGS sequence"/>
</dbReference>
<feature type="transmembrane region" description="Helical" evidence="1">
    <location>
        <begin position="224"/>
        <end position="246"/>
    </location>
</feature>
<comment type="caution">
    <text evidence="2">The sequence shown here is derived from an EMBL/GenBank/DDBJ whole genome shotgun (WGS) entry which is preliminary data.</text>
</comment>
<keyword evidence="1" id="KW-1133">Transmembrane helix</keyword>
<evidence type="ECO:0000313" key="2">
    <source>
        <dbReference type="EMBL" id="KAA8825669.1"/>
    </source>
</evidence>
<sequence length="503" mass="56240">MMALRGECSVTQRLTVPAPGYRPLFVFVCTYTRQCASVNATVHDGHVLSSDINTYATRTPGTHTALRSDLLYYAALALLPVDGLRFGLPMPYWNPISPLLFAAYALCHWGTLLRMLRRHRLWLIATAWVFGISLYGWLTVTFHPLPALITFVSIALGFFFLASLIIAVDVRKLPISSMVTVLVVAYWCAFAVGVIEFISIKAHFNGLHTMFMGMMQHNYVAARPQFLFAEPSYIGMHLFGVLLPVYWLTRRRALAVLITCFAIGSMMMNAGTRIVIDTMVAALACLIIMVPWRRIDVTTLLYGLGSTMIVFATATIAAVAVNPRLRSIWEHGFWNGDVSASARLFRTLSPLLAGIHNPSHLFLGFGAGNLGEAMRRGFPYAGAWVKSQHGIMTNEMLSLGRVRDLSAFSMNVYTSVIAEFGIITLVLMVTAILAHVTRNHQWNLTTVVWLLLLAYLYCQYEAYAFYAFWLFLAATGRPVASLGKNRDPATNPRYTLVLKRERW</sequence>
<evidence type="ECO:0008006" key="4">
    <source>
        <dbReference type="Google" id="ProtNLM"/>
    </source>
</evidence>
<feature type="transmembrane region" description="Helical" evidence="1">
    <location>
        <begin position="253"/>
        <end position="268"/>
    </location>
</feature>
<feature type="transmembrane region" description="Helical" evidence="1">
    <location>
        <begin position="299"/>
        <end position="321"/>
    </location>
</feature>
<proteinExistence type="predicted"/>
<gene>
    <name evidence="2" type="ORF">EMO91_11960</name>
</gene>
<feature type="transmembrane region" description="Helical" evidence="1">
    <location>
        <begin position="121"/>
        <end position="138"/>
    </location>
</feature>
<accession>A0A5M9ZGP7</accession>
<feature type="transmembrane region" description="Helical" evidence="1">
    <location>
        <begin position="274"/>
        <end position="292"/>
    </location>
</feature>
<dbReference type="RefSeq" id="WP_150380132.1">
    <property type="nucleotide sequence ID" value="NZ_RZUH01000014.1"/>
</dbReference>
<feature type="transmembrane region" description="Helical" evidence="1">
    <location>
        <begin position="179"/>
        <end position="204"/>
    </location>
</feature>
<keyword evidence="1" id="KW-0812">Transmembrane</keyword>
<reference evidence="2 3" key="1">
    <citation type="journal article" date="2019" name="Syst. Appl. Microbiol.">
        <title>Characterization of Bifidobacterium species in feaces of the Egyptian fruit bat: Description of B. vespertilionis sp. nov. and B. rousetti sp. nov.</title>
        <authorList>
            <person name="Modesto M."/>
            <person name="Satti M."/>
            <person name="Watanabe K."/>
            <person name="Puglisi E."/>
            <person name="Morelli L."/>
            <person name="Huang C.-H."/>
            <person name="Liou J.-S."/>
            <person name="Miyashita M."/>
            <person name="Tamura T."/>
            <person name="Saito S."/>
            <person name="Mori K."/>
            <person name="Huang L."/>
            <person name="Sciavilla P."/>
            <person name="Sandri C."/>
            <person name="Spiezio C."/>
            <person name="Vitali F."/>
            <person name="Cavalieri D."/>
            <person name="Perpetuini G."/>
            <person name="Tofalo R."/>
            <person name="Bonetti A."/>
            <person name="Arita M."/>
            <person name="Mattarelli P."/>
        </authorList>
    </citation>
    <scope>NUCLEOTIDE SEQUENCE [LARGE SCALE GENOMIC DNA]</scope>
    <source>
        <strain evidence="2 3">RST17</strain>
    </source>
</reference>
<dbReference type="AlphaFoldDB" id="A0A5M9ZGP7"/>
<keyword evidence="1" id="KW-0472">Membrane</keyword>
<dbReference type="EMBL" id="RZUH01000014">
    <property type="protein sequence ID" value="KAA8825669.1"/>
    <property type="molecule type" value="Genomic_DNA"/>
</dbReference>
<evidence type="ECO:0000256" key="1">
    <source>
        <dbReference type="SAM" id="Phobius"/>
    </source>
</evidence>
<evidence type="ECO:0000313" key="3">
    <source>
        <dbReference type="Proteomes" id="UP000410049"/>
    </source>
</evidence>